<feature type="region of interest" description="Disordered" evidence="1">
    <location>
        <begin position="355"/>
        <end position="406"/>
    </location>
</feature>
<organism evidence="2 3">
    <name type="scientific">Fistulifera solaris</name>
    <name type="common">Oleaginous diatom</name>
    <dbReference type="NCBI Taxonomy" id="1519565"/>
    <lineage>
        <taxon>Eukaryota</taxon>
        <taxon>Sar</taxon>
        <taxon>Stramenopiles</taxon>
        <taxon>Ochrophyta</taxon>
        <taxon>Bacillariophyta</taxon>
        <taxon>Bacillariophyceae</taxon>
        <taxon>Bacillariophycidae</taxon>
        <taxon>Naviculales</taxon>
        <taxon>Naviculaceae</taxon>
        <taxon>Fistulifera</taxon>
    </lineage>
</organism>
<name>A0A1Z5K1D8_FISSO</name>
<proteinExistence type="predicted"/>
<comment type="caution">
    <text evidence="2">The sequence shown here is derived from an EMBL/GenBank/DDBJ whole genome shotgun (WGS) entry which is preliminary data.</text>
</comment>
<evidence type="ECO:0000256" key="1">
    <source>
        <dbReference type="SAM" id="MobiDB-lite"/>
    </source>
</evidence>
<dbReference type="InParanoid" id="A0A1Z5K1D8"/>
<feature type="compositionally biased region" description="Acidic residues" evidence="1">
    <location>
        <begin position="355"/>
        <end position="368"/>
    </location>
</feature>
<evidence type="ECO:0000313" key="3">
    <source>
        <dbReference type="Proteomes" id="UP000198406"/>
    </source>
</evidence>
<sequence>MPASLPDTLTLNHHSLHNNINNNINNNYSFSSSSSVPQHNNALKEYPTTSADYHHLAQFAAAAAAAAAPLDSYYNNLQQPQPPQPPNNLVLSYHETDADPLVFMTSLFSATTDVLPPWLEEVTIPCSALSLTPLKGTEVVQRVQWCMNDVVTKYIPCVDFLVECQQSLRKGLAVATRRTTGRRQEAMTPVQFCTTFVEPLPGQFYIKTESTMEPGALQEAVRELQTLVTDARNCTRQGSEAVKNTFLGGMKDGESWGLRKWLSRHGNALRICTDLECLLAACKQLERTCSRTQQLALLLRPMAQRTLEKLKNDIPVSYQEVSAAHPYLPFFHRLEAALRNMSQFDPEEEAVICIDDDSDDDDDDDEIEVYNAPPPPPRKRKQQEEVVMDVSSPKLPPLKETKMDPEQQTIAVQVQNNTNDESSSGESEDDSVVEIVDVKPASATIQRHVPVSRSPSDSTTNWPVPIDEPYAKTTADALANSIEQLAVAMEEEKLVVPRVLERETFWNPSRFASALRLFALILRQPEAIHFVDNVNEDALVDSGHRLFSHVVKHPLCFRDIQAALIQNDSQSESLVPRTNNGKLLSPSQWNMWKGSELLQAIDLIFLNSLAYGQALGEGKSQHRSKVNKLRKTLWNGIHAILQAECDAAARRLYTPTRRSEDSGFVVYKIQER</sequence>
<reference evidence="2 3" key="1">
    <citation type="journal article" date="2015" name="Plant Cell">
        <title>Oil accumulation by the oleaginous diatom Fistulifera solaris as revealed by the genome and transcriptome.</title>
        <authorList>
            <person name="Tanaka T."/>
            <person name="Maeda Y."/>
            <person name="Veluchamy A."/>
            <person name="Tanaka M."/>
            <person name="Abida H."/>
            <person name="Marechal E."/>
            <person name="Bowler C."/>
            <person name="Muto M."/>
            <person name="Sunaga Y."/>
            <person name="Tanaka M."/>
            <person name="Yoshino T."/>
            <person name="Taniguchi T."/>
            <person name="Fukuda Y."/>
            <person name="Nemoto M."/>
            <person name="Matsumoto M."/>
            <person name="Wong P.S."/>
            <person name="Aburatani S."/>
            <person name="Fujibuchi W."/>
        </authorList>
    </citation>
    <scope>NUCLEOTIDE SEQUENCE [LARGE SCALE GENOMIC DNA]</scope>
    <source>
        <strain evidence="2 3">JPCC DA0580</strain>
    </source>
</reference>
<protein>
    <submittedName>
        <fullName evidence="2">Uncharacterized protein</fullName>
    </submittedName>
</protein>
<dbReference type="EMBL" id="BDSP01000142">
    <property type="protein sequence ID" value="GAX20095.1"/>
    <property type="molecule type" value="Genomic_DNA"/>
</dbReference>
<accession>A0A1Z5K1D8</accession>
<evidence type="ECO:0000313" key="2">
    <source>
        <dbReference type="EMBL" id="GAX20095.1"/>
    </source>
</evidence>
<dbReference type="AlphaFoldDB" id="A0A1Z5K1D8"/>
<keyword evidence="3" id="KW-1185">Reference proteome</keyword>
<dbReference type="OrthoDB" id="46779at2759"/>
<gene>
    <name evidence="2" type="ORF">FisN_18Lh033</name>
</gene>
<dbReference type="Proteomes" id="UP000198406">
    <property type="component" value="Unassembled WGS sequence"/>
</dbReference>